<feature type="non-terminal residue" evidence="5">
    <location>
        <position position="88"/>
    </location>
</feature>
<comment type="cofactor">
    <cofactor evidence="1">
        <name>FAD</name>
        <dbReference type="ChEBI" id="CHEBI:57692"/>
    </cofactor>
</comment>
<dbReference type="InterPro" id="IPR023753">
    <property type="entry name" value="FAD/NAD-binding_dom"/>
</dbReference>
<dbReference type="Gene3D" id="3.50.50.60">
    <property type="entry name" value="FAD/NAD(P)-binding domain"/>
    <property type="match status" value="2"/>
</dbReference>
<evidence type="ECO:0000313" key="5">
    <source>
        <dbReference type="EMBL" id="ETJ30005.1"/>
    </source>
</evidence>
<keyword evidence="2" id="KW-0285">Flavoprotein</keyword>
<dbReference type="InterPro" id="IPR036188">
    <property type="entry name" value="FAD/NAD-bd_sf"/>
</dbReference>
<keyword evidence="3" id="KW-0274">FAD</keyword>
<reference evidence="5" key="1">
    <citation type="submission" date="2013-12" db="EMBL/GenBank/DDBJ databases">
        <title>A Varibaculum cambriense genome reconstructed from a premature infant gut community with otherwise low bacterial novelty that shifts toward anaerobic metabolism during the third week of life.</title>
        <authorList>
            <person name="Brown C.T."/>
            <person name="Sharon I."/>
            <person name="Thomas B.C."/>
            <person name="Castelle C.J."/>
            <person name="Morowitz M.J."/>
            <person name="Banfield J.F."/>
        </authorList>
    </citation>
    <scope>NUCLEOTIDE SEQUENCE</scope>
</reference>
<feature type="non-terminal residue" evidence="5">
    <location>
        <position position="1"/>
    </location>
</feature>
<dbReference type="SUPFAM" id="SSF51905">
    <property type="entry name" value="FAD/NAD(P)-binding domain"/>
    <property type="match status" value="1"/>
</dbReference>
<evidence type="ECO:0000256" key="1">
    <source>
        <dbReference type="ARBA" id="ARBA00001974"/>
    </source>
</evidence>
<evidence type="ECO:0000259" key="4">
    <source>
        <dbReference type="Pfam" id="PF07992"/>
    </source>
</evidence>
<organism evidence="5">
    <name type="scientific">human gut metagenome</name>
    <dbReference type="NCBI Taxonomy" id="408170"/>
    <lineage>
        <taxon>unclassified sequences</taxon>
        <taxon>metagenomes</taxon>
        <taxon>organismal metagenomes</taxon>
    </lineage>
</organism>
<name>W1XKL3_9ZZZZ</name>
<feature type="domain" description="FAD/NAD(P)-binding" evidence="4">
    <location>
        <begin position="4"/>
        <end position="77"/>
    </location>
</feature>
<dbReference type="PANTHER" id="PTHR43429">
    <property type="entry name" value="PYRIDINE NUCLEOTIDE-DISULFIDE OXIDOREDUCTASE DOMAIN-CONTAINING"/>
    <property type="match status" value="1"/>
</dbReference>
<dbReference type="GO" id="GO:0016491">
    <property type="term" value="F:oxidoreductase activity"/>
    <property type="evidence" value="ECO:0007669"/>
    <property type="project" value="InterPro"/>
</dbReference>
<dbReference type="InterPro" id="IPR050260">
    <property type="entry name" value="FAD-bd_OxRdtase"/>
</dbReference>
<dbReference type="Pfam" id="PF07992">
    <property type="entry name" value="Pyr_redox_2"/>
    <property type="match status" value="1"/>
</dbReference>
<dbReference type="AlphaFoldDB" id="W1XKL3"/>
<dbReference type="EMBL" id="AZMM01015470">
    <property type="protein sequence ID" value="ETJ30005.1"/>
    <property type="molecule type" value="Genomic_DNA"/>
</dbReference>
<evidence type="ECO:0000256" key="2">
    <source>
        <dbReference type="ARBA" id="ARBA00022630"/>
    </source>
</evidence>
<proteinExistence type="predicted"/>
<gene>
    <name evidence="5" type="ORF">Q604_UNBC15470G0001</name>
</gene>
<comment type="caution">
    <text evidence="5">The sequence shown here is derived from an EMBL/GenBank/DDBJ whole genome shotgun (WGS) entry which is preliminary data.</text>
</comment>
<evidence type="ECO:0000256" key="3">
    <source>
        <dbReference type="ARBA" id="ARBA00022827"/>
    </source>
</evidence>
<protein>
    <submittedName>
        <fullName evidence="5">NADH oxidase</fullName>
    </submittedName>
</protein>
<sequence>KVEKFEKDTVVLSSGRKVRAQAVIMAIGVAPETKLAEDSDIELGETGAIKVDSNYKTNDEDIYAVGDAIEVYNSLTHSYTKLFLYHKS</sequence>
<dbReference type="PRINTS" id="PR00368">
    <property type="entry name" value="FADPNR"/>
</dbReference>
<accession>W1XKL3</accession>